<dbReference type="EMBL" id="CYSB01000038">
    <property type="protein sequence ID" value="CUH69117.1"/>
    <property type="molecule type" value="Genomic_DNA"/>
</dbReference>
<evidence type="ECO:0000313" key="1">
    <source>
        <dbReference type="EMBL" id="CUH69117.1"/>
    </source>
</evidence>
<reference evidence="1 3" key="2">
    <citation type="submission" date="2015-09" db="EMBL/GenBank/DDBJ databases">
        <authorList>
            <person name="Rodrigo-Torres L."/>
            <person name="Arahal D.R."/>
        </authorList>
    </citation>
    <scope>NUCLEOTIDE SEQUENCE [LARGE SCALE GENOMIC DNA]</scope>
    <source>
        <strain evidence="1 3">CECT 5118</strain>
    </source>
</reference>
<accession>A0A0P1G426</accession>
<dbReference type="EMBL" id="CYSC01000041">
    <property type="protein sequence ID" value="CUH73680.1"/>
    <property type="molecule type" value="Genomic_DNA"/>
</dbReference>
<gene>
    <name evidence="1" type="ORF">TL5118_03076</name>
    <name evidence="2" type="ORF">TL5120_03492</name>
</gene>
<evidence type="ECO:0000313" key="2">
    <source>
        <dbReference type="EMBL" id="CUH73680.1"/>
    </source>
</evidence>
<dbReference type="Proteomes" id="UP000051887">
    <property type="component" value="Unassembled WGS sequence"/>
</dbReference>
<evidence type="ECO:0000313" key="4">
    <source>
        <dbReference type="Proteomes" id="UP000051887"/>
    </source>
</evidence>
<name>A0A0P1G426_9RHOB</name>
<keyword evidence="3" id="KW-1185">Reference proteome</keyword>
<sequence length="38" mass="4314">MVVTAIVAEHRKMGIMNKKKRQLGSAAPETRFKFGVWP</sequence>
<protein>
    <submittedName>
        <fullName evidence="2">Uncharacterized protein</fullName>
    </submittedName>
</protein>
<dbReference type="AlphaFoldDB" id="A0A0P1G426"/>
<reference evidence="2 4" key="1">
    <citation type="submission" date="2015-09" db="EMBL/GenBank/DDBJ databases">
        <authorList>
            <consortium name="Swine Surveillance"/>
        </authorList>
    </citation>
    <scope>NUCLEOTIDE SEQUENCE [LARGE SCALE GENOMIC DNA]</scope>
    <source>
        <strain evidence="2 4">5120</strain>
    </source>
</reference>
<proteinExistence type="predicted"/>
<evidence type="ECO:0000313" key="3">
    <source>
        <dbReference type="Proteomes" id="UP000051086"/>
    </source>
</evidence>
<dbReference type="Proteomes" id="UP000051086">
    <property type="component" value="Unassembled WGS sequence"/>
</dbReference>
<organism evidence="2 4">
    <name type="scientific">Thalassovita autumnalis</name>
    <dbReference type="NCBI Taxonomy" id="2072972"/>
    <lineage>
        <taxon>Bacteria</taxon>
        <taxon>Pseudomonadati</taxon>
        <taxon>Pseudomonadota</taxon>
        <taxon>Alphaproteobacteria</taxon>
        <taxon>Rhodobacterales</taxon>
        <taxon>Roseobacteraceae</taxon>
        <taxon>Thalassovita</taxon>
    </lineage>
</organism>